<proteinExistence type="predicted"/>
<dbReference type="PROSITE" id="PS51257">
    <property type="entry name" value="PROKAR_LIPOPROTEIN"/>
    <property type="match status" value="1"/>
</dbReference>
<dbReference type="EMBL" id="NRSG01000027">
    <property type="protein sequence ID" value="MBK1657754.1"/>
    <property type="molecule type" value="Genomic_DNA"/>
</dbReference>
<accession>A0ABS1CVK9</accession>
<gene>
    <name evidence="1" type="ORF">CKO45_05860</name>
</gene>
<organism evidence="1 2">
    <name type="scientific">Paracraurococcus ruber</name>
    <dbReference type="NCBI Taxonomy" id="77675"/>
    <lineage>
        <taxon>Bacteria</taxon>
        <taxon>Pseudomonadati</taxon>
        <taxon>Pseudomonadota</taxon>
        <taxon>Alphaproteobacteria</taxon>
        <taxon>Acetobacterales</taxon>
        <taxon>Roseomonadaceae</taxon>
        <taxon>Paracraurococcus</taxon>
    </lineage>
</organism>
<reference evidence="1 2" key="1">
    <citation type="journal article" date="2020" name="Microorganisms">
        <title>Osmotic Adaptation and Compatible Solute Biosynthesis of Phototrophic Bacteria as Revealed from Genome Analyses.</title>
        <authorList>
            <person name="Imhoff J.F."/>
            <person name="Rahn T."/>
            <person name="Kunzel S."/>
            <person name="Keller A."/>
            <person name="Neulinger S.C."/>
        </authorList>
    </citation>
    <scope>NUCLEOTIDE SEQUENCE [LARGE SCALE GENOMIC DNA]</scope>
    <source>
        <strain evidence="1 2">DSM 15382</strain>
    </source>
</reference>
<protein>
    <recommendedName>
        <fullName evidence="3">Lipoprotein</fullName>
    </recommendedName>
</protein>
<evidence type="ECO:0000313" key="2">
    <source>
        <dbReference type="Proteomes" id="UP000697995"/>
    </source>
</evidence>
<dbReference type="Proteomes" id="UP000697995">
    <property type="component" value="Unassembled WGS sequence"/>
</dbReference>
<name>A0ABS1CVK9_9PROT</name>
<evidence type="ECO:0000313" key="1">
    <source>
        <dbReference type="EMBL" id="MBK1657754.1"/>
    </source>
</evidence>
<sequence>MRAWPLVVLPLLVGCATGGGCETVLANASGRVVEQVYLARAGEAWGRDLAAPGQVAPGGTLPLRFAGQGSHALRIVWADGRAAEMPAVEACKVQRITVRDTELVGE</sequence>
<keyword evidence="2" id="KW-1185">Reference proteome</keyword>
<dbReference type="RefSeq" id="WP_133220283.1">
    <property type="nucleotide sequence ID" value="NZ_NRSG01000027.1"/>
</dbReference>
<comment type="caution">
    <text evidence="1">The sequence shown here is derived from an EMBL/GenBank/DDBJ whole genome shotgun (WGS) entry which is preliminary data.</text>
</comment>
<evidence type="ECO:0008006" key="3">
    <source>
        <dbReference type="Google" id="ProtNLM"/>
    </source>
</evidence>